<evidence type="ECO:0000313" key="2">
    <source>
        <dbReference type="EMBL" id="GGG09184.1"/>
    </source>
</evidence>
<proteinExistence type="predicted"/>
<reference evidence="2" key="1">
    <citation type="journal article" date="2014" name="Int. J. Syst. Evol. Microbiol.">
        <title>Complete genome sequence of Corynebacterium casei LMG S-19264T (=DSM 44701T), isolated from a smear-ripened cheese.</title>
        <authorList>
            <consortium name="US DOE Joint Genome Institute (JGI-PGF)"/>
            <person name="Walter F."/>
            <person name="Albersmeier A."/>
            <person name="Kalinowski J."/>
            <person name="Ruckert C."/>
        </authorList>
    </citation>
    <scope>NUCLEOTIDE SEQUENCE</scope>
    <source>
        <strain evidence="2">CGMCC 1.15758</strain>
    </source>
</reference>
<reference evidence="2" key="2">
    <citation type="submission" date="2020-09" db="EMBL/GenBank/DDBJ databases">
        <authorList>
            <person name="Sun Q."/>
            <person name="Zhou Y."/>
        </authorList>
    </citation>
    <scope>NUCLEOTIDE SEQUENCE</scope>
    <source>
        <strain evidence="2">CGMCC 1.15758</strain>
    </source>
</reference>
<dbReference type="Proteomes" id="UP000636949">
    <property type="component" value="Unassembled WGS sequence"/>
</dbReference>
<dbReference type="AlphaFoldDB" id="A0A8J2Z7B1"/>
<dbReference type="EMBL" id="BMJS01000099">
    <property type="protein sequence ID" value="GGG09184.1"/>
    <property type="molecule type" value="Genomic_DNA"/>
</dbReference>
<feature type="domain" description="Terminase large subunit GpA endonuclease" evidence="1">
    <location>
        <begin position="2"/>
        <end position="134"/>
    </location>
</feature>
<dbReference type="Pfam" id="PF20454">
    <property type="entry name" value="GpA_nuclease"/>
    <property type="match status" value="1"/>
</dbReference>
<name>A0A8J2Z7B1_9GAMM</name>
<dbReference type="GO" id="GO:0004519">
    <property type="term" value="F:endonuclease activity"/>
    <property type="evidence" value="ECO:0007669"/>
    <property type="project" value="InterPro"/>
</dbReference>
<gene>
    <name evidence="2" type="ORF">GCM10010995_28480</name>
</gene>
<dbReference type="InterPro" id="IPR046454">
    <property type="entry name" value="GpA_endonuclease"/>
</dbReference>
<keyword evidence="3" id="KW-1185">Reference proteome</keyword>
<accession>A0A8J2Z7B1</accession>
<comment type="caution">
    <text evidence="2">The sequence shown here is derived from an EMBL/GenBank/DDBJ whole genome shotgun (WGS) entry which is preliminary data.</text>
</comment>
<organism evidence="2 3">
    <name type="scientific">Cysteiniphilum litorale</name>
    <dbReference type="NCBI Taxonomy" id="2056700"/>
    <lineage>
        <taxon>Bacteria</taxon>
        <taxon>Pseudomonadati</taxon>
        <taxon>Pseudomonadota</taxon>
        <taxon>Gammaproteobacteria</taxon>
        <taxon>Thiotrichales</taxon>
        <taxon>Fastidiosibacteraceae</taxon>
        <taxon>Cysteiniphilum</taxon>
    </lineage>
</organism>
<sequence length="161" mass="18608">MTSKAYDYVRHSRIGLPFAIKGRGGEHLFVSAPSRKRVPNKKAFDLYNIGTDEGKSILYNRLKLNDSQGASVIHFDANICDERYFGQLTAKKRLLRYQKGFPKYEWHNVAPDKRNEALDTYIYALAALRITNIDLNLKRQQLLKETKDKPKKVSAKKSYKL</sequence>
<evidence type="ECO:0000313" key="3">
    <source>
        <dbReference type="Proteomes" id="UP000636949"/>
    </source>
</evidence>
<protein>
    <recommendedName>
        <fullName evidence="1">Terminase large subunit GpA endonuclease domain-containing protein</fullName>
    </recommendedName>
</protein>
<evidence type="ECO:0000259" key="1">
    <source>
        <dbReference type="Pfam" id="PF20454"/>
    </source>
</evidence>